<protein>
    <submittedName>
        <fullName evidence="2">MBL fold metallo-hydrolase</fullName>
    </submittedName>
</protein>
<name>A0A537IZH2_9BACT</name>
<proteinExistence type="predicted"/>
<feature type="domain" description="Metallo-beta-lactamase" evidence="1">
    <location>
        <begin position="24"/>
        <end position="222"/>
    </location>
</feature>
<dbReference type="Pfam" id="PF00753">
    <property type="entry name" value="Lactamase_B"/>
    <property type="match status" value="1"/>
</dbReference>
<dbReference type="PANTHER" id="PTHR42951">
    <property type="entry name" value="METALLO-BETA-LACTAMASE DOMAIN-CONTAINING"/>
    <property type="match status" value="1"/>
</dbReference>
<evidence type="ECO:0000259" key="1">
    <source>
        <dbReference type="SMART" id="SM00849"/>
    </source>
</evidence>
<dbReference type="Proteomes" id="UP000318834">
    <property type="component" value="Unassembled WGS sequence"/>
</dbReference>
<gene>
    <name evidence="2" type="ORF">E6H05_03630</name>
</gene>
<dbReference type="EMBL" id="VBAP01000022">
    <property type="protein sequence ID" value="TMI76452.1"/>
    <property type="molecule type" value="Genomic_DNA"/>
</dbReference>
<dbReference type="AlphaFoldDB" id="A0A537IZH2"/>
<dbReference type="CDD" id="cd07726">
    <property type="entry name" value="ST1585-like_MBL-fold"/>
    <property type="match status" value="1"/>
</dbReference>
<dbReference type="InterPro" id="IPR001279">
    <property type="entry name" value="Metallo-B-lactamas"/>
</dbReference>
<dbReference type="InterPro" id="IPR050855">
    <property type="entry name" value="NDM-1-like"/>
</dbReference>
<comment type="caution">
    <text evidence="2">The sequence shown here is derived from an EMBL/GenBank/DDBJ whole genome shotgun (WGS) entry which is preliminary data.</text>
</comment>
<sequence length="321" mass="35255">MARIERIADDLVVIDVHYNQTPQVIGSYLLLGERPALIETGPTSTLETLLAGVREAGVDPRDLRAVAVTHIHLDHAGGAGTLAQRFPELDVYVHPVGAPHLIDPARLVTSAGRLYGDALHRLFGDVAPVPEQQVKVLNDGDRVLLGSRRLVALDTPGHASHHHAFWDPSSADLFTGDVAGVALSGSRYVRAPTPPPQLDIPAWERSVAKLRALHPQRLLLTHYGPHAWVTDLLAQLEERLHKNLRIVREGLAAGESEDAITRRVRMETLREIELRDGPGASARYEVIMPVRQSVLGLIRYIEKSELADANPHKSHNPNPQN</sequence>
<dbReference type="InterPro" id="IPR036866">
    <property type="entry name" value="RibonucZ/Hydroxyglut_hydro"/>
</dbReference>
<dbReference type="SUPFAM" id="SSF56281">
    <property type="entry name" value="Metallo-hydrolase/oxidoreductase"/>
    <property type="match status" value="1"/>
</dbReference>
<accession>A0A537IZH2</accession>
<dbReference type="PANTHER" id="PTHR42951:SF22">
    <property type="entry name" value="METALLO BETA-LACTAMASE SUPERFAMILY LIPOPROTEIN"/>
    <property type="match status" value="1"/>
</dbReference>
<dbReference type="InterPro" id="IPR037482">
    <property type="entry name" value="ST1585_MBL-fold"/>
</dbReference>
<keyword evidence="2" id="KW-0378">Hydrolase</keyword>
<organism evidence="2 3">
    <name type="scientific">Candidatus Segetimicrobium genomatis</name>
    <dbReference type="NCBI Taxonomy" id="2569760"/>
    <lineage>
        <taxon>Bacteria</taxon>
        <taxon>Bacillati</taxon>
        <taxon>Candidatus Sysuimicrobiota</taxon>
        <taxon>Candidatus Sysuimicrobiia</taxon>
        <taxon>Candidatus Sysuimicrobiales</taxon>
        <taxon>Candidatus Segetimicrobiaceae</taxon>
        <taxon>Candidatus Segetimicrobium</taxon>
    </lineage>
</organism>
<reference evidence="2 3" key="1">
    <citation type="journal article" date="2019" name="Nat. Microbiol.">
        <title>Mediterranean grassland soil C-N compound turnover is dependent on rainfall and depth, and is mediated by genomically divergent microorganisms.</title>
        <authorList>
            <person name="Diamond S."/>
            <person name="Andeer P.F."/>
            <person name="Li Z."/>
            <person name="Crits-Christoph A."/>
            <person name="Burstein D."/>
            <person name="Anantharaman K."/>
            <person name="Lane K.R."/>
            <person name="Thomas B.C."/>
            <person name="Pan C."/>
            <person name="Northen T.R."/>
            <person name="Banfield J.F."/>
        </authorList>
    </citation>
    <scope>NUCLEOTIDE SEQUENCE [LARGE SCALE GENOMIC DNA]</scope>
    <source>
        <strain evidence="2">NP_8</strain>
    </source>
</reference>
<dbReference type="SMART" id="SM00849">
    <property type="entry name" value="Lactamase_B"/>
    <property type="match status" value="1"/>
</dbReference>
<evidence type="ECO:0000313" key="3">
    <source>
        <dbReference type="Proteomes" id="UP000318834"/>
    </source>
</evidence>
<evidence type="ECO:0000313" key="2">
    <source>
        <dbReference type="EMBL" id="TMI76452.1"/>
    </source>
</evidence>
<dbReference type="Gene3D" id="3.60.15.10">
    <property type="entry name" value="Ribonuclease Z/Hydroxyacylglutathione hydrolase-like"/>
    <property type="match status" value="1"/>
</dbReference>
<dbReference type="GO" id="GO:0016787">
    <property type="term" value="F:hydrolase activity"/>
    <property type="evidence" value="ECO:0007669"/>
    <property type="project" value="UniProtKB-KW"/>
</dbReference>